<dbReference type="InterPro" id="IPR032710">
    <property type="entry name" value="NTF2-like_dom_sf"/>
</dbReference>
<dbReference type="OrthoDB" id="391735at2"/>
<name>A0A4R0NQI4_9SPHI</name>
<gene>
    <name evidence="2" type="ORF">EZ437_05005</name>
</gene>
<sequence length="158" mass="17809">MDGNKALIEKFYTAFQQKDVAAMQNCYADNAVFNDPVFSNLNAEQVRAMWAMLIKSGKDMRVEFKNITGSCSGGTAEWIAYYTFSATGNKVTNRIKASFFIENGKIVRHTDRFSFYKWASQSLGLTGILLGWTGLLRNKISSKAKNNLELYMTARQTV</sequence>
<feature type="domain" description="SnoaL-like" evidence="1">
    <location>
        <begin position="8"/>
        <end position="109"/>
    </location>
</feature>
<accession>A0A4R0NQI4</accession>
<dbReference type="EMBL" id="SJSL01000001">
    <property type="protein sequence ID" value="TCD03332.1"/>
    <property type="molecule type" value="Genomic_DNA"/>
</dbReference>
<protein>
    <submittedName>
        <fullName evidence="2">Nuclear transport factor 2 family protein</fullName>
    </submittedName>
</protein>
<organism evidence="2 3">
    <name type="scientific">Pedobacter psychroterrae</name>
    <dbReference type="NCBI Taxonomy" id="2530453"/>
    <lineage>
        <taxon>Bacteria</taxon>
        <taxon>Pseudomonadati</taxon>
        <taxon>Bacteroidota</taxon>
        <taxon>Sphingobacteriia</taxon>
        <taxon>Sphingobacteriales</taxon>
        <taxon>Sphingobacteriaceae</taxon>
        <taxon>Pedobacter</taxon>
    </lineage>
</organism>
<dbReference type="SUPFAM" id="SSF54427">
    <property type="entry name" value="NTF2-like"/>
    <property type="match status" value="1"/>
</dbReference>
<dbReference type="Gene3D" id="3.10.450.50">
    <property type="match status" value="1"/>
</dbReference>
<reference evidence="2 3" key="1">
    <citation type="submission" date="2019-02" db="EMBL/GenBank/DDBJ databases">
        <title>Pedobacter sp. RP-1-14 sp. nov., isolated from Arctic soil.</title>
        <authorList>
            <person name="Dahal R.H."/>
        </authorList>
    </citation>
    <scope>NUCLEOTIDE SEQUENCE [LARGE SCALE GENOMIC DNA]</scope>
    <source>
        <strain evidence="2 3">RP-1-14</strain>
    </source>
</reference>
<evidence type="ECO:0000259" key="1">
    <source>
        <dbReference type="Pfam" id="PF12680"/>
    </source>
</evidence>
<dbReference type="InterPro" id="IPR037401">
    <property type="entry name" value="SnoaL-like"/>
</dbReference>
<proteinExistence type="predicted"/>
<keyword evidence="3" id="KW-1185">Reference proteome</keyword>
<dbReference type="AlphaFoldDB" id="A0A4R0NQI4"/>
<evidence type="ECO:0000313" key="3">
    <source>
        <dbReference type="Proteomes" id="UP000293347"/>
    </source>
</evidence>
<dbReference type="Proteomes" id="UP000293347">
    <property type="component" value="Unassembled WGS sequence"/>
</dbReference>
<dbReference type="Pfam" id="PF12680">
    <property type="entry name" value="SnoaL_2"/>
    <property type="match status" value="1"/>
</dbReference>
<evidence type="ECO:0000313" key="2">
    <source>
        <dbReference type="EMBL" id="TCD03332.1"/>
    </source>
</evidence>
<dbReference type="RefSeq" id="WP_131593844.1">
    <property type="nucleotide sequence ID" value="NZ_SJSL01000001.1"/>
</dbReference>
<comment type="caution">
    <text evidence="2">The sequence shown here is derived from an EMBL/GenBank/DDBJ whole genome shotgun (WGS) entry which is preliminary data.</text>
</comment>